<comment type="caution">
    <text evidence="3">The sequence shown here is derived from an EMBL/GenBank/DDBJ whole genome shotgun (WGS) entry which is preliminary data.</text>
</comment>
<dbReference type="OrthoDB" id="9803238at2"/>
<dbReference type="GO" id="GO:0008761">
    <property type="term" value="F:UDP-N-acetylglucosamine 2-epimerase activity"/>
    <property type="evidence" value="ECO:0007669"/>
    <property type="project" value="UniProtKB-EC"/>
</dbReference>
<comment type="similarity">
    <text evidence="1">Belongs to the UDP-N-acetylglucosamine 2-epimerase family.</text>
</comment>
<protein>
    <submittedName>
        <fullName evidence="3">UDP-N-acetylglucosamine 2-epimerase (Non-hydrolyzing)</fullName>
        <ecNumber evidence="3">5.1.3.14</ecNumber>
    </submittedName>
</protein>
<dbReference type="RefSeq" id="WP_135402943.1">
    <property type="nucleotide sequence ID" value="NZ_SRME01000003.1"/>
</dbReference>
<dbReference type="Gene3D" id="3.40.50.2000">
    <property type="entry name" value="Glycogen Phosphorylase B"/>
    <property type="match status" value="2"/>
</dbReference>
<dbReference type="PANTHER" id="PTHR43174">
    <property type="entry name" value="UDP-N-ACETYLGLUCOSAMINE 2-EPIMERASE"/>
    <property type="match status" value="1"/>
</dbReference>
<dbReference type="InterPro" id="IPR029767">
    <property type="entry name" value="WecB-like"/>
</dbReference>
<organism evidence="3 4">
    <name type="scientific">Geotoga petraea</name>
    <dbReference type="NCBI Taxonomy" id="28234"/>
    <lineage>
        <taxon>Bacteria</taxon>
        <taxon>Thermotogati</taxon>
        <taxon>Thermotogota</taxon>
        <taxon>Thermotogae</taxon>
        <taxon>Petrotogales</taxon>
        <taxon>Petrotogaceae</taxon>
        <taxon>Geotoga</taxon>
    </lineage>
</organism>
<evidence type="ECO:0000313" key="4">
    <source>
        <dbReference type="Proteomes" id="UP000297288"/>
    </source>
</evidence>
<dbReference type="Pfam" id="PF02350">
    <property type="entry name" value="Epimerase_2"/>
    <property type="match status" value="1"/>
</dbReference>
<dbReference type="InterPro" id="IPR003331">
    <property type="entry name" value="UDP_GlcNAc_Epimerase_2_dom"/>
</dbReference>
<gene>
    <name evidence="3" type="ORF">E4650_06670</name>
</gene>
<dbReference type="CDD" id="cd03786">
    <property type="entry name" value="GTB_UDP-GlcNAc_2-Epimerase"/>
    <property type="match status" value="1"/>
</dbReference>
<dbReference type="Proteomes" id="UP000297288">
    <property type="component" value="Unassembled WGS sequence"/>
</dbReference>
<accession>A0A4Z0VVA9</accession>
<evidence type="ECO:0000256" key="1">
    <source>
        <dbReference type="RuleBase" id="RU003513"/>
    </source>
</evidence>
<dbReference type="EC" id="5.1.3.14" evidence="3"/>
<evidence type="ECO:0000259" key="2">
    <source>
        <dbReference type="Pfam" id="PF02350"/>
    </source>
</evidence>
<feature type="domain" description="UDP-N-acetylglucosamine 2-epimerase" evidence="2">
    <location>
        <begin position="25"/>
        <end position="348"/>
    </location>
</feature>
<proteinExistence type="inferred from homology"/>
<reference evidence="3 4" key="1">
    <citation type="submission" date="2019-04" db="EMBL/GenBank/DDBJ databases">
        <title>Draft genome sequence data and analysis of a Fermenting Bacterium, Geotoga petraea strain HO-Geo1, isolated from heavy-oil petroleum reservoir in Russia.</title>
        <authorList>
            <person name="Grouzdev D.S."/>
            <person name="Semenova E.M."/>
            <person name="Sokolova D.S."/>
            <person name="Tourova T.P."/>
            <person name="Poltaraus A.B."/>
            <person name="Nazina T.N."/>
        </authorList>
    </citation>
    <scope>NUCLEOTIDE SEQUENCE [LARGE SCALE GENOMIC DNA]</scope>
    <source>
        <strain evidence="3 4">HO-Geo1</strain>
    </source>
</reference>
<dbReference type="PANTHER" id="PTHR43174:SF1">
    <property type="entry name" value="UDP-N-ACETYLGLUCOSAMINE 2-EPIMERASE"/>
    <property type="match status" value="1"/>
</dbReference>
<dbReference type="NCBIfam" id="TIGR00236">
    <property type="entry name" value="wecB"/>
    <property type="match status" value="1"/>
</dbReference>
<evidence type="ECO:0000313" key="3">
    <source>
        <dbReference type="EMBL" id="TGG88021.1"/>
    </source>
</evidence>
<keyword evidence="1 3" id="KW-0413">Isomerase</keyword>
<sequence>MKIISLIGARPQFVKEAIIHEQINKTEIEEIIVHSGQHYDVNMSDIFFQTFNIKKPDYNMNIGSGSHGEMTGKIMIEFEKIVQKEKPDMVLVYGDTNTTLAGAIVASKLKIPVAHIEAGIRQEPKDMPEEINRVLTDKISNLMFCASETSVENLKKENQTKGVHFTGDVMYDLYKKLENKFLYEKYEEFNLKKDNYILMTMHRDFNVDKKEKLEKISKQIEKISKETQIIFPIHPRTKKRIKEFGLEKHYEKVKTIEPLDYLNLMGLVKNSKKVVTDSGGLQKEAYFAKKEAIVIMPDTGWRELTDIGWNKLANEENLYQKTVKETKINYPENIYGKGNAGELIVNEIIDYLGD</sequence>
<dbReference type="EMBL" id="SRME01000003">
    <property type="protein sequence ID" value="TGG88021.1"/>
    <property type="molecule type" value="Genomic_DNA"/>
</dbReference>
<dbReference type="AlphaFoldDB" id="A0A4Z0VVA9"/>
<dbReference type="SUPFAM" id="SSF53756">
    <property type="entry name" value="UDP-Glycosyltransferase/glycogen phosphorylase"/>
    <property type="match status" value="1"/>
</dbReference>
<name>A0A4Z0VVA9_9BACT</name>